<keyword evidence="1" id="KW-0812">Transmembrane</keyword>
<accession>A0A3N4KRR7</accession>
<reference evidence="2 3" key="1">
    <citation type="journal article" date="2018" name="Nat. Ecol. Evol.">
        <title>Pezizomycetes genomes reveal the molecular basis of ectomycorrhizal truffle lifestyle.</title>
        <authorList>
            <person name="Murat C."/>
            <person name="Payen T."/>
            <person name="Noel B."/>
            <person name="Kuo A."/>
            <person name="Morin E."/>
            <person name="Chen J."/>
            <person name="Kohler A."/>
            <person name="Krizsan K."/>
            <person name="Balestrini R."/>
            <person name="Da Silva C."/>
            <person name="Montanini B."/>
            <person name="Hainaut M."/>
            <person name="Levati E."/>
            <person name="Barry K.W."/>
            <person name="Belfiori B."/>
            <person name="Cichocki N."/>
            <person name="Clum A."/>
            <person name="Dockter R.B."/>
            <person name="Fauchery L."/>
            <person name="Guy J."/>
            <person name="Iotti M."/>
            <person name="Le Tacon F."/>
            <person name="Lindquist E.A."/>
            <person name="Lipzen A."/>
            <person name="Malagnac F."/>
            <person name="Mello A."/>
            <person name="Molinier V."/>
            <person name="Miyauchi S."/>
            <person name="Poulain J."/>
            <person name="Riccioni C."/>
            <person name="Rubini A."/>
            <person name="Sitrit Y."/>
            <person name="Splivallo R."/>
            <person name="Traeger S."/>
            <person name="Wang M."/>
            <person name="Zifcakova L."/>
            <person name="Wipf D."/>
            <person name="Zambonelli A."/>
            <person name="Paolocci F."/>
            <person name="Nowrousian M."/>
            <person name="Ottonello S."/>
            <person name="Baldrian P."/>
            <person name="Spatafora J.W."/>
            <person name="Henrissat B."/>
            <person name="Nagy L.G."/>
            <person name="Aury J.M."/>
            <person name="Wincker P."/>
            <person name="Grigoriev I.V."/>
            <person name="Bonfante P."/>
            <person name="Martin F.M."/>
        </authorList>
    </citation>
    <scope>NUCLEOTIDE SEQUENCE [LARGE SCALE GENOMIC DNA]</scope>
    <source>
        <strain evidence="2 3">CCBAS932</strain>
    </source>
</reference>
<feature type="transmembrane region" description="Helical" evidence="1">
    <location>
        <begin position="6"/>
        <end position="27"/>
    </location>
</feature>
<dbReference type="EMBL" id="ML119130">
    <property type="protein sequence ID" value="RPB12208.1"/>
    <property type="molecule type" value="Genomic_DNA"/>
</dbReference>
<proteinExistence type="predicted"/>
<sequence>MIGLVTGVRYIVFSFFLLLLPYAVIFFTELKSAGMGGVICGSDIKEKENREDRNRVERYRNVMNETEVKTIIKQTVNCIVSGVCELGRSGIALSFWVLNFIELAADWRGVG</sequence>
<name>A0A3N4KRR7_9PEZI</name>
<dbReference type="AlphaFoldDB" id="A0A3N4KRR7"/>
<evidence type="ECO:0000313" key="2">
    <source>
        <dbReference type="EMBL" id="RPB12208.1"/>
    </source>
</evidence>
<evidence type="ECO:0000313" key="3">
    <source>
        <dbReference type="Proteomes" id="UP000277580"/>
    </source>
</evidence>
<dbReference type="InParanoid" id="A0A3N4KRR7"/>
<organism evidence="2 3">
    <name type="scientific">Morchella conica CCBAS932</name>
    <dbReference type="NCBI Taxonomy" id="1392247"/>
    <lineage>
        <taxon>Eukaryota</taxon>
        <taxon>Fungi</taxon>
        <taxon>Dikarya</taxon>
        <taxon>Ascomycota</taxon>
        <taxon>Pezizomycotina</taxon>
        <taxon>Pezizomycetes</taxon>
        <taxon>Pezizales</taxon>
        <taxon>Morchellaceae</taxon>
        <taxon>Morchella</taxon>
    </lineage>
</organism>
<dbReference type="Proteomes" id="UP000277580">
    <property type="component" value="Unassembled WGS sequence"/>
</dbReference>
<evidence type="ECO:0000256" key="1">
    <source>
        <dbReference type="SAM" id="Phobius"/>
    </source>
</evidence>
<keyword evidence="3" id="KW-1185">Reference proteome</keyword>
<keyword evidence="1" id="KW-0472">Membrane</keyword>
<protein>
    <submittedName>
        <fullName evidence="2">Uncharacterized protein</fullName>
    </submittedName>
</protein>
<keyword evidence="1" id="KW-1133">Transmembrane helix</keyword>
<gene>
    <name evidence="2" type="ORF">P167DRAFT_536066</name>
</gene>